<dbReference type="Proteomes" id="UP000233469">
    <property type="component" value="Unassembled WGS sequence"/>
</dbReference>
<sequence length="582" mass="67467">MRTGRSSGLVLLHHKKMQDHGLVLQVPGLTSPESSKTVVKPIIAQKITNSMFSTSTSTSASTNVRQEFNRLFLVESGITEEEFAELMAYVTNNPNKIPDIEESLKYGTDSFKVKYLRKLLAESNSKRIKLDDDKDLIKFWRALKNATYENETLKLSENTHFLGKGYVSILLIRKCYHDLQKIVFDDTIDKLRITGNPGIGKTYFGYYLLYLLAQKDVTIVYDNHHETKPIIFEGNNAYVSNSDGIDVYLRKLAVWYIVDGKEPKDVKAKTILICSPKKNHYKNFDKYEGVVTIRYMPTWKWEEIARCRKELYEKKVSNKKARDCFRKWGGIPRFVLERANYKTHQDKLNSAIKRSKMDIFDYIGESIGDDNLDKYGEIAYTETVLKFASNKVMKLVTLKLESRIRQRLLEKTKADTGNTLLGTSFEYLAHRILRNGGKFDIRPLDKYSGEVSSDPDAVVDLHTQDEQLYFSKNNIDVIENKMYYQPTEKNFPSIDSIIAPNKVFQMTLAENHPIKTSGLKLLYKKFGGDSAQHLVYFYFVVPEHLYEVYKLQKFVNSDDDDAQRIPKWIDKRIFQYVLKIKL</sequence>
<dbReference type="InterPro" id="IPR052980">
    <property type="entry name" value="Crinkler_effector"/>
</dbReference>
<reference evidence="1 2" key="2">
    <citation type="submission" date="2017-10" db="EMBL/GenBank/DDBJ databases">
        <title>Extensive intraspecific genome diversity in a model arbuscular mycorrhizal fungus.</title>
        <authorList>
            <person name="Chen E.C.H."/>
            <person name="Morin E."/>
            <person name="Baudet D."/>
            <person name="Noel J."/>
            <person name="Ndikumana S."/>
            <person name="Charron P."/>
            <person name="St-Onge C."/>
            <person name="Giorgi J."/>
            <person name="Grigoriev I.V."/>
            <person name="Roux C."/>
            <person name="Martin F.M."/>
            <person name="Corradi N."/>
        </authorList>
    </citation>
    <scope>NUCLEOTIDE SEQUENCE [LARGE SCALE GENOMIC DNA]</scope>
    <source>
        <strain evidence="1 2">C2</strain>
    </source>
</reference>
<dbReference type="PANTHER" id="PTHR33129">
    <property type="entry name" value="PROTEIN KINASE DOMAIN-CONTAINING PROTEIN-RELATED"/>
    <property type="match status" value="1"/>
</dbReference>
<evidence type="ECO:0000313" key="1">
    <source>
        <dbReference type="EMBL" id="PKK64378.1"/>
    </source>
</evidence>
<dbReference type="AlphaFoldDB" id="A0A2N1MS23"/>
<name>A0A2N1MS23_9GLOM</name>
<dbReference type="VEuPathDB" id="FungiDB:RhiirA1_503530"/>
<evidence type="ECO:0008006" key="3">
    <source>
        <dbReference type="Google" id="ProtNLM"/>
    </source>
</evidence>
<protein>
    <recommendedName>
        <fullName evidence="3">Crinkler family protein</fullName>
    </recommendedName>
</protein>
<dbReference type="PANTHER" id="PTHR33129:SF1">
    <property type="entry name" value="ATP-BINDING PROTEIN"/>
    <property type="match status" value="1"/>
</dbReference>
<dbReference type="VEuPathDB" id="FungiDB:RhiirFUN_025741"/>
<gene>
    <name evidence="1" type="ORF">RhiirC2_869335</name>
</gene>
<proteinExistence type="predicted"/>
<accession>A0A2N1MS23</accession>
<organism evidence="1 2">
    <name type="scientific">Rhizophagus irregularis</name>
    <dbReference type="NCBI Taxonomy" id="588596"/>
    <lineage>
        <taxon>Eukaryota</taxon>
        <taxon>Fungi</taxon>
        <taxon>Fungi incertae sedis</taxon>
        <taxon>Mucoromycota</taxon>
        <taxon>Glomeromycotina</taxon>
        <taxon>Glomeromycetes</taxon>
        <taxon>Glomerales</taxon>
        <taxon>Glomeraceae</taxon>
        <taxon>Rhizophagus</taxon>
    </lineage>
</organism>
<dbReference type="VEuPathDB" id="FungiDB:FUN_022284"/>
<dbReference type="EMBL" id="LLXL01001452">
    <property type="protein sequence ID" value="PKK64378.1"/>
    <property type="molecule type" value="Genomic_DNA"/>
</dbReference>
<comment type="caution">
    <text evidence="1">The sequence shown here is derived from an EMBL/GenBank/DDBJ whole genome shotgun (WGS) entry which is preliminary data.</text>
</comment>
<evidence type="ECO:0000313" key="2">
    <source>
        <dbReference type="Proteomes" id="UP000233469"/>
    </source>
</evidence>
<reference evidence="1 2" key="1">
    <citation type="submission" date="2016-04" db="EMBL/GenBank/DDBJ databases">
        <title>Genome analyses suggest a sexual origin of heterokaryosis in a supposedly ancient asexual fungus.</title>
        <authorList>
            <person name="Ropars J."/>
            <person name="Sedzielewska K."/>
            <person name="Noel J."/>
            <person name="Charron P."/>
            <person name="Farinelli L."/>
            <person name="Marton T."/>
            <person name="Kruger M."/>
            <person name="Pelin A."/>
            <person name="Brachmann A."/>
            <person name="Corradi N."/>
        </authorList>
    </citation>
    <scope>NUCLEOTIDE SEQUENCE [LARGE SCALE GENOMIC DNA]</scope>
    <source>
        <strain evidence="1 2">C2</strain>
    </source>
</reference>
<dbReference type="VEuPathDB" id="FungiDB:FUN_022283"/>